<keyword evidence="7 9" id="KW-0342">GTP-binding</keyword>
<comment type="caution">
    <text evidence="13">The sequence shown here is derived from an EMBL/GenBank/DDBJ whole genome shotgun (WGS) entry which is preliminary data.</text>
</comment>
<dbReference type="NCBIfam" id="TIGR00487">
    <property type="entry name" value="IF-2"/>
    <property type="match status" value="1"/>
</dbReference>
<feature type="compositionally biased region" description="Low complexity" evidence="11">
    <location>
        <begin position="207"/>
        <end position="222"/>
    </location>
</feature>
<keyword evidence="6 9" id="KW-0648">Protein biosynthesis</keyword>
<dbReference type="Pfam" id="PF22042">
    <property type="entry name" value="EF-G_D2"/>
    <property type="match status" value="1"/>
</dbReference>
<dbReference type="InterPro" id="IPR000795">
    <property type="entry name" value="T_Tr_GTP-bd_dom"/>
</dbReference>
<dbReference type="InterPro" id="IPR005225">
    <property type="entry name" value="Small_GTP-bd"/>
</dbReference>
<feature type="compositionally biased region" description="Basic and acidic residues" evidence="11">
    <location>
        <begin position="143"/>
        <end position="165"/>
    </location>
</feature>
<dbReference type="InterPro" id="IPR006847">
    <property type="entry name" value="IF2_N"/>
</dbReference>
<comment type="function">
    <text evidence="8 9 10">One of the essential components for the initiation of protein synthesis. Protects formylmethionyl-tRNA from spontaneous hydrolysis and promotes its binding to the 30S ribosomal subunits. Also involved in the hydrolysis of GTP during the formation of the 70S ribosomal complex.</text>
</comment>
<comment type="subcellular location">
    <subcellularLocation>
        <location evidence="9">Cytoplasm</location>
    </subcellularLocation>
</comment>
<sequence>MIAWEKKRIYELAKEMNKPSKEIVETAQSLGFDVNNHMGSLSESEEQKVRQSVSASAQDSQSSNQKPANNKQSTKEKKFQTQRNNSKFQNRQKQTTQSGKARQQTQAQGTQQTQSAKSTSQTSQSNKQKNAQNQQQTAQSNEQKQRQDKAQNRSQKQESTHKTVEKSQPQKSAKTQASEQPKQQAKKEQENKGKQGNTGEQRKNRTRNNNENKGNNNNYNNKNRNKSNKKGKNKQQQQTKKPAASQRKFHELPEVLEYTEGMNVAEIAKKIRREPAEIIKKLFMLGVMVNQNQPLDKDTIELLAEDYGIKPEEKVEVDIADIDKFFESEEVNEENLVSRPPVVTIMGHVDHGKTTLLDNLRHSRVTSGEAGGITQHIGAYQLNIDDKPITFLDTPGHAAFTSMRARGASITDITVLVVAADDGVMPQTIEAINHAKAAEVPLIVAVNKVDKPGANPQKVMQELSEYELVPEAWGGDTIFVEISAKFNQNIEELLEMILLVAEVEDLKADPTKRAIGSVVEARLDKGKGPVATLLVQEGTLQVGDPIVVGNNYGRVRVMTNDLGRRDKSAKPATPVEISGLNGVPQAGDRFVVFEDEKKARQAGEERAKRALMEHRASNSRVTLDNLFESLKEGELKEVNVIIKADVQGSAEALSASLQKIEVEGVKVNIVHAAVGAINESDITLAAASNAIIIGFNVRPTSRARQQAETEEVDIRLHRVIYQAIDEIETAMQGMLDPEYEEKITGQMVVREIYKASKIGIIAGCYVMEGTIYRDSGVRVIRDGIVIFEGKLASLKRFKDDAKEVKSGYECGATIEKYNDLKVDDTIEGFVMEEVKPKQS</sequence>
<feature type="compositionally biased region" description="Polar residues" evidence="11">
    <location>
        <begin position="81"/>
        <end position="102"/>
    </location>
</feature>
<dbReference type="Gene3D" id="3.40.50.300">
    <property type="entry name" value="P-loop containing nucleotide triphosphate hydrolases"/>
    <property type="match status" value="1"/>
</dbReference>
<feature type="compositionally biased region" description="Low complexity" evidence="11">
    <location>
        <begin position="103"/>
        <end position="142"/>
    </location>
</feature>
<feature type="compositionally biased region" description="Basic residues" evidence="11">
    <location>
        <begin position="223"/>
        <end position="233"/>
    </location>
</feature>
<evidence type="ECO:0000256" key="7">
    <source>
        <dbReference type="ARBA" id="ARBA00023134"/>
    </source>
</evidence>
<dbReference type="Gene3D" id="3.40.50.10050">
    <property type="entry name" value="Translation initiation factor IF- 2, domain 3"/>
    <property type="match status" value="1"/>
</dbReference>
<evidence type="ECO:0000313" key="14">
    <source>
        <dbReference type="Proteomes" id="UP000029381"/>
    </source>
</evidence>
<dbReference type="FunFam" id="2.40.30.10:FF:000008">
    <property type="entry name" value="Translation initiation factor IF-2"/>
    <property type="match status" value="1"/>
</dbReference>
<dbReference type="GO" id="GO:0003743">
    <property type="term" value="F:translation initiation factor activity"/>
    <property type="evidence" value="ECO:0007669"/>
    <property type="project" value="UniProtKB-UniRule"/>
</dbReference>
<dbReference type="FunFam" id="3.40.50.300:FF:000019">
    <property type="entry name" value="Translation initiation factor IF-2"/>
    <property type="match status" value="1"/>
</dbReference>
<feature type="binding site" evidence="9">
    <location>
        <begin position="447"/>
        <end position="450"/>
    </location>
    <ligand>
        <name>GTP</name>
        <dbReference type="ChEBI" id="CHEBI:37565"/>
    </ligand>
</feature>
<keyword evidence="4 9" id="KW-0396">Initiation factor</keyword>
<dbReference type="InterPro" id="IPR009000">
    <property type="entry name" value="Transl_B-barrel_sf"/>
</dbReference>
<reference evidence="13 14" key="1">
    <citation type="submission" date="2014-08" db="EMBL/GenBank/DDBJ databases">
        <title>Genome sequence of Tetragenococcus muriaticus.</title>
        <authorList>
            <person name="Chuea-nongthon C."/>
            <person name="Rodtong S."/>
            <person name="Yongsawatdigul J."/>
            <person name="Steele J.L."/>
            <person name="Liu X.-y."/>
            <person name="Speers J."/>
            <person name="Glasner J.D."/>
            <person name="Neeno-Eckwall E.C."/>
        </authorList>
    </citation>
    <scope>NUCLEOTIDE SEQUENCE [LARGE SCALE GENOMIC DNA]</scope>
    <source>
        <strain evidence="13 14">3MR10-3</strain>
    </source>
</reference>
<dbReference type="FunFam" id="2.40.30.10:FF:000007">
    <property type="entry name" value="Translation initiation factor IF-2"/>
    <property type="match status" value="1"/>
</dbReference>
<organism evidence="13 14">
    <name type="scientific">Tetragenococcus muriaticus 3MR10-3</name>
    <dbReference type="NCBI Taxonomy" id="1302648"/>
    <lineage>
        <taxon>Bacteria</taxon>
        <taxon>Bacillati</taxon>
        <taxon>Bacillota</taxon>
        <taxon>Bacilli</taxon>
        <taxon>Lactobacillales</taxon>
        <taxon>Enterococcaceae</taxon>
        <taxon>Tetragenococcus</taxon>
    </lineage>
</organism>
<evidence type="ECO:0000259" key="12">
    <source>
        <dbReference type="PROSITE" id="PS51722"/>
    </source>
</evidence>
<evidence type="ECO:0000256" key="10">
    <source>
        <dbReference type="RuleBase" id="RU000644"/>
    </source>
</evidence>
<feature type="compositionally biased region" description="Low complexity" evidence="11">
    <location>
        <begin position="51"/>
        <end position="65"/>
    </location>
</feature>
<keyword evidence="3 9" id="KW-0963">Cytoplasm</keyword>
<dbReference type="Pfam" id="PF11987">
    <property type="entry name" value="IF-2"/>
    <property type="match status" value="1"/>
</dbReference>
<gene>
    <name evidence="9" type="primary">infB</name>
    <name evidence="13" type="ORF">TMU3MR103_1087</name>
</gene>
<evidence type="ECO:0000256" key="9">
    <source>
        <dbReference type="HAMAP-Rule" id="MF_00100"/>
    </source>
</evidence>
<dbReference type="PROSITE" id="PS51722">
    <property type="entry name" value="G_TR_2"/>
    <property type="match status" value="1"/>
</dbReference>
<dbReference type="PANTHER" id="PTHR43381">
    <property type="entry name" value="TRANSLATION INITIATION FACTOR IF-2-RELATED"/>
    <property type="match status" value="1"/>
</dbReference>
<evidence type="ECO:0000256" key="2">
    <source>
        <dbReference type="ARBA" id="ARBA00020675"/>
    </source>
</evidence>
<dbReference type="PANTHER" id="PTHR43381:SF5">
    <property type="entry name" value="TR-TYPE G DOMAIN-CONTAINING PROTEIN"/>
    <property type="match status" value="1"/>
</dbReference>
<dbReference type="CDD" id="cd03702">
    <property type="entry name" value="IF2_mtIF2_II"/>
    <property type="match status" value="1"/>
</dbReference>
<evidence type="ECO:0000256" key="11">
    <source>
        <dbReference type="SAM" id="MobiDB-lite"/>
    </source>
</evidence>
<dbReference type="InterPro" id="IPR027417">
    <property type="entry name" value="P-loop_NTPase"/>
</dbReference>
<dbReference type="InterPro" id="IPR000178">
    <property type="entry name" value="TF_IF2_bacterial-like"/>
</dbReference>
<dbReference type="GO" id="GO:0005829">
    <property type="term" value="C:cytosol"/>
    <property type="evidence" value="ECO:0007669"/>
    <property type="project" value="TreeGrafter"/>
</dbReference>
<dbReference type="GO" id="GO:0003924">
    <property type="term" value="F:GTPase activity"/>
    <property type="evidence" value="ECO:0007669"/>
    <property type="project" value="UniProtKB-UniRule"/>
</dbReference>
<dbReference type="HAMAP" id="MF_00100_B">
    <property type="entry name" value="IF_2_B"/>
    <property type="match status" value="1"/>
</dbReference>
<dbReference type="InterPro" id="IPR015760">
    <property type="entry name" value="TIF_IF2"/>
</dbReference>
<dbReference type="GO" id="GO:0005525">
    <property type="term" value="F:GTP binding"/>
    <property type="evidence" value="ECO:0007669"/>
    <property type="project" value="UniProtKB-KW"/>
</dbReference>
<feature type="domain" description="Tr-type G" evidence="12">
    <location>
        <begin position="338"/>
        <end position="507"/>
    </location>
</feature>
<dbReference type="InterPro" id="IPR053905">
    <property type="entry name" value="EF-G-like_DII"/>
</dbReference>
<keyword evidence="14" id="KW-1185">Reference proteome</keyword>
<dbReference type="CDD" id="cd03692">
    <property type="entry name" value="mtIF2_IVc"/>
    <property type="match status" value="1"/>
</dbReference>
<dbReference type="FunFam" id="3.40.50.10050:FF:000001">
    <property type="entry name" value="Translation initiation factor IF-2"/>
    <property type="match status" value="1"/>
</dbReference>
<dbReference type="CDD" id="cd01887">
    <property type="entry name" value="IF2_eIF5B"/>
    <property type="match status" value="1"/>
</dbReference>
<dbReference type="Gene3D" id="1.10.10.2480">
    <property type="match status" value="1"/>
</dbReference>
<dbReference type="InterPro" id="IPR023115">
    <property type="entry name" value="TIF_IF2_dom3"/>
</dbReference>
<dbReference type="Proteomes" id="UP000029381">
    <property type="component" value="Unassembled WGS sequence"/>
</dbReference>
<evidence type="ECO:0000256" key="6">
    <source>
        <dbReference type="ARBA" id="ARBA00022917"/>
    </source>
</evidence>
<evidence type="ECO:0000256" key="4">
    <source>
        <dbReference type="ARBA" id="ARBA00022540"/>
    </source>
</evidence>
<proteinExistence type="inferred from homology"/>
<comment type="similarity">
    <text evidence="1 9 10">Belongs to the TRAFAC class translation factor GTPase superfamily. Classic translation factor GTPase family. IF-2 subfamily.</text>
</comment>
<feature type="compositionally biased region" description="Polar residues" evidence="11">
    <location>
        <begin position="166"/>
        <end position="178"/>
    </location>
</feature>
<name>A0A091C3N9_9ENTE</name>
<dbReference type="Pfam" id="PF00009">
    <property type="entry name" value="GTP_EFTU"/>
    <property type="match status" value="1"/>
</dbReference>
<dbReference type="SUPFAM" id="SSF50447">
    <property type="entry name" value="Translation proteins"/>
    <property type="match status" value="2"/>
</dbReference>
<dbReference type="SUPFAM" id="SSF52540">
    <property type="entry name" value="P-loop containing nucleoside triphosphate hydrolases"/>
    <property type="match status" value="1"/>
</dbReference>
<keyword evidence="5 9" id="KW-0547">Nucleotide-binding</keyword>
<dbReference type="InterPro" id="IPR044145">
    <property type="entry name" value="IF2_II"/>
</dbReference>
<feature type="region of interest" description="Disordered" evidence="11">
    <location>
        <begin position="34"/>
        <end position="252"/>
    </location>
</feature>
<feature type="binding site" evidence="9">
    <location>
        <begin position="393"/>
        <end position="397"/>
    </location>
    <ligand>
        <name>GTP</name>
        <dbReference type="ChEBI" id="CHEBI:37565"/>
    </ligand>
</feature>
<evidence type="ECO:0000256" key="3">
    <source>
        <dbReference type="ARBA" id="ARBA00022490"/>
    </source>
</evidence>
<evidence type="ECO:0000313" key="13">
    <source>
        <dbReference type="EMBL" id="KFN91300.1"/>
    </source>
</evidence>
<dbReference type="PATRIC" id="fig|1302648.3.peg.1055"/>
<dbReference type="NCBIfam" id="TIGR00231">
    <property type="entry name" value="small_GTP"/>
    <property type="match status" value="1"/>
</dbReference>
<dbReference type="EMBL" id="JPVT01000105">
    <property type="protein sequence ID" value="KFN91300.1"/>
    <property type="molecule type" value="Genomic_DNA"/>
</dbReference>
<accession>A0A091C3N9</accession>
<dbReference type="InterPro" id="IPR036925">
    <property type="entry name" value="TIF_IF2_dom3_sf"/>
</dbReference>
<dbReference type="AlphaFoldDB" id="A0A091C3N9"/>
<dbReference type="SUPFAM" id="SSF52156">
    <property type="entry name" value="Initiation factor IF2/eIF5b, domain 3"/>
    <property type="match status" value="1"/>
</dbReference>
<feature type="region of interest" description="G-domain" evidence="9">
    <location>
        <begin position="341"/>
        <end position="489"/>
    </location>
</feature>
<dbReference type="Gene3D" id="2.40.30.10">
    <property type="entry name" value="Translation factors"/>
    <property type="match status" value="2"/>
</dbReference>
<protein>
    <recommendedName>
        <fullName evidence="2 9">Translation initiation factor IF-2</fullName>
    </recommendedName>
</protein>
<evidence type="ECO:0000256" key="5">
    <source>
        <dbReference type="ARBA" id="ARBA00022741"/>
    </source>
</evidence>
<evidence type="ECO:0000256" key="8">
    <source>
        <dbReference type="ARBA" id="ARBA00025162"/>
    </source>
</evidence>
<dbReference type="PROSITE" id="PS01176">
    <property type="entry name" value="IF2"/>
    <property type="match status" value="1"/>
</dbReference>
<feature type="binding site" evidence="9">
    <location>
        <begin position="347"/>
        <end position="354"/>
    </location>
    <ligand>
        <name>GTP</name>
        <dbReference type="ChEBI" id="CHEBI:37565"/>
    </ligand>
</feature>
<dbReference type="Pfam" id="PF04760">
    <property type="entry name" value="IF2_N"/>
    <property type="match status" value="2"/>
</dbReference>
<evidence type="ECO:0000256" key="1">
    <source>
        <dbReference type="ARBA" id="ARBA00007733"/>
    </source>
</evidence>